<keyword evidence="3" id="KW-1185">Reference proteome</keyword>
<dbReference type="InterPro" id="IPR054817">
    <property type="entry name" value="Glycosyl_F510_1955-like"/>
</dbReference>
<name>A0A3A5LX65_9MICC</name>
<sequence>MSVDPGTNRILLATHDGLFNVTQSPAQQVGPSIDLMGFTSTGDGTLYASGHPGPGTELPNPVGLITSTDDGRTWKPVSRQGETDFHSLAATNDGLIGHEGQILTSPDGHHWTVTTDEVPAYNLAAASSGTVLATTEQGLYRSEDNGTTWETVPDAPLMIFTTFAGNTAIGVTPDGTIHTSVDAGLTWAQRGSIQGEPAAIAAAHTNDDTHRIWVATAEGIEVSSDNGATFTPLAAP</sequence>
<organism evidence="2 3">
    <name type="scientific">Arthrobacter cheniae</name>
    <dbReference type="NCBI Taxonomy" id="1258888"/>
    <lineage>
        <taxon>Bacteria</taxon>
        <taxon>Bacillati</taxon>
        <taxon>Actinomycetota</taxon>
        <taxon>Actinomycetes</taxon>
        <taxon>Micrococcales</taxon>
        <taxon>Micrococcaceae</taxon>
        <taxon>Arthrobacter</taxon>
    </lineage>
</organism>
<dbReference type="SUPFAM" id="SSF110296">
    <property type="entry name" value="Oligoxyloglucan reducing end-specific cellobiohydrolase"/>
    <property type="match status" value="1"/>
</dbReference>
<protein>
    <submittedName>
        <fullName evidence="2">Exo-alpha-sialidase</fullName>
    </submittedName>
</protein>
<evidence type="ECO:0000259" key="1">
    <source>
        <dbReference type="Pfam" id="PF25852"/>
    </source>
</evidence>
<dbReference type="EMBL" id="QZVT01000016">
    <property type="protein sequence ID" value="RJT75448.1"/>
    <property type="molecule type" value="Genomic_DNA"/>
</dbReference>
<feature type="domain" description="DUF6242" evidence="1">
    <location>
        <begin position="65"/>
        <end position="151"/>
    </location>
</feature>
<dbReference type="NCBIfam" id="NF045728">
    <property type="entry name" value="glycosyl_F510_1955"/>
    <property type="match status" value="1"/>
</dbReference>
<dbReference type="Proteomes" id="UP000272560">
    <property type="component" value="Unassembled WGS sequence"/>
</dbReference>
<proteinExistence type="predicted"/>
<comment type="caution">
    <text evidence="2">The sequence shown here is derived from an EMBL/GenBank/DDBJ whole genome shotgun (WGS) entry which is preliminary data.</text>
</comment>
<evidence type="ECO:0000313" key="2">
    <source>
        <dbReference type="EMBL" id="RJT75448.1"/>
    </source>
</evidence>
<dbReference type="OrthoDB" id="9764804at2"/>
<gene>
    <name evidence="2" type="ORF">D6T63_18035</name>
</gene>
<dbReference type="Gene3D" id="2.130.10.10">
    <property type="entry name" value="YVTN repeat-like/Quinoprotein amine dehydrogenase"/>
    <property type="match status" value="2"/>
</dbReference>
<dbReference type="InterPro" id="IPR058667">
    <property type="entry name" value="DUF6242_C"/>
</dbReference>
<dbReference type="AlphaFoldDB" id="A0A3A5LX65"/>
<reference evidence="2 3" key="1">
    <citation type="submission" date="2018-09" db="EMBL/GenBank/DDBJ databases">
        <title>Novel species of Arthrobacter.</title>
        <authorList>
            <person name="Liu Q."/>
            <person name="Xin Y.-H."/>
        </authorList>
    </citation>
    <scope>NUCLEOTIDE SEQUENCE [LARGE SCALE GENOMIC DNA]</scope>
    <source>
        <strain evidence="2 3">Hz2</strain>
    </source>
</reference>
<accession>A0A3A5LX65</accession>
<evidence type="ECO:0000313" key="3">
    <source>
        <dbReference type="Proteomes" id="UP000272560"/>
    </source>
</evidence>
<dbReference type="CDD" id="cd15482">
    <property type="entry name" value="Sialidase_non-viral"/>
    <property type="match status" value="1"/>
</dbReference>
<dbReference type="InterPro" id="IPR015943">
    <property type="entry name" value="WD40/YVTN_repeat-like_dom_sf"/>
</dbReference>
<dbReference type="Pfam" id="PF25852">
    <property type="entry name" value="DUF6242_C"/>
    <property type="match status" value="1"/>
</dbReference>